<evidence type="ECO:0000256" key="11">
    <source>
        <dbReference type="RuleBase" id="RU361157"/>
    </source>
</evidence>
<keyword evidence="9" id="KW-0625">Polysaccharide transport</keyword>
<evidence type="ECO:0000256" key="9">
    <source>
        <dbReference type="ARBA" id="ARBA00023047"/>
    </source>
</evidence>
<dbReference type="STRING" id="867345.SAMN05421693_10949"/>
<evidence type="ECO:0000256" key="1">
    <source>
        <dbReference type="ARBA" id="ARBA00004651"/>
    </source>
</evidence>
<evidence type="ECO:0000256" key="10">
    <source>
        <dbReference type="ARBA" id="ARBA00023136"/>
    </source>
</evidence>
<evidence type="ECO:0000313" key="13">
    <source>
        <dbReference type="EMBL" id="SEP89048.1"/>
    </source>
</evidence>
<keyword evidence="10 11" id="KW-0472">Membrane</keyword>
<feature type="transmembrane region" description="Helical" evidence="11">
    <location>
        <begin position="241"/>
        <end position="262"/>
    </location>
</feature>
<feature type="transmembrane region" description="Helical" evidence="11">
    <location>
        <begin position="188"/>
        <end position="207"/>
    </location>
</feature>
<dbReference type="PRINTS" id="PR00164">
    <property type="entry name" value="ABC2TRNSPORT"/>
</dbReference>
<comment type="similarity">
    <text evidence="2 11">Belongs to the ABC-2 integral membrane protein family.</text>
</comment>
<evidence type="ECO:0000256" key="3">
    <source>
        <dbReference type="ARBA" id="ARBA00022448"/>
    </source>
</evidence>
<evidence type="ECO:0000256" key="6">
    <source>
        <dbReference type="ARBA" id="ARBA00022692"/>
    </source>
</evidence>
<evidence type="ECO:0000256" key="4">
    <source>
        <dbReference type="ARBA" id="ARBA00022475"/>
    </source>
</evidence>
<feature type="transmembrane region" description="Helical" evidence="11">
    <location>
        <begin position="40"/>
        <end position="63"/>
    </location>
</feature>
<dbReference type="EMBL" id="FOFO01000009">
    <property type="protein sequence ID" value="SEP89048.1"/>
    <property type="molecule type" value="Genomic_DNA"/>
</dbReference>
<dbReference type="Pfam" id="PF01061">
    <property type="entry name" value="ABC2_membrane"/>
    <property type="match status" value="1"/>
</dbReference>
<evidence type="ECO:0000256" key="5">
    <source>
        <dbReference type="ARBA" id="ARBA00022597"/>
    </source>
</evidence>
<evidence type="ECO:0000256" key="2">
    <source>
        <dbReference type="ARBA" id="ARBA00007783"/>
    </source>
</evidence>
<keyword evidence="7" id="KW-0972">Capsule biogenesis/degradation</keyword>
<dbReference type="PROSITE" id="PS51012">
    <property type="entry name" value="ABC_TM2"/>
    <property type="match status" value="1"/>
</dbReference>
<dbReference type="PANTHER" id="PTHR30413">
    <property type="entry name" value="INNER MEMBRANE TRANSPORT PERMEASE"/>
    <property type="match status" value="1"/>
</dbReference>
<dbReference type="Proteomes" id="UP000199496">
    <property type="component" value="Unassembled WGS sequence"/>
</dbReference>
<name>A0A1H9BL23_9GAMM</name>
<proteinExistence type="inferred from homology"/>
<protein>
    <recommendedName>
        <fullName evidence="11">Transport permease protein</fullName>
    </recommendedName>
</protein>
<gene>
    <name evidence="13" type="ORF">SAMN05421693_10949</name>
</gene>
<dbReference type="AlphaFoldDB" id="A0A1H9BL23"/>
<evidence type="ECO:0000313" key="14">
    <source>
        <dbReference type="Proteomes" id="UP000199496"/>
    </source>
</evidence>
<dbReference type="GO" id="GO:0015774">
    <property type="term" value="P:polysaccharide transport"/>
    <property type="evidence" value="ECO:0007669"/>
    <property type="project" value="UniProtKB-KW"/>
</dbReference>
<keyword evidence="5" id="KW-0762">Sugar transport</keyword>
<organism evidence="13 14">
    <name type="scientific">Ectothiorhodospira magna</name>
    <dbReference type="NCBI Taxonomy" id="867345"/>
    <lineage>
        <taxon>Bacteria</taxon>
        <taxon>Pseudomonadati</taxon>
        <taxon>Pseudomonadota</taxon>
        <taxon>Gammaproteobacteria</taxon>
        <taxon>Chromatiales</taxon>
        <taxon>Ectothiorhodospiraceae</taxon>
        <taxon>Ectothiorhodospira</taxon>
    </lineage>
</organism>
<dbReference type="PANTHER" id="PTHR30413:SF10">
    <property type="entry name" value="CAPSULE POLYSACCHARIDE EXPORT INNER-MEMBRANE PROTEIN CTRC"/>
    <property type="match status" value="1"/>
</dbReference>
<accession>A0A1H9BL23</accession>
<feature type="transmembrane region" description="Helical" evidence="11">
    <location>
        <begin position="75"/>
        <end position="95"/>
    </location>
</feature>
<feature type="transmembrane region" description="Helical" evidence="11">
    <location>
        <begin position="116"/>
        <end position="144"/>
    </location>
</feature>
<dbReference type="GO" id="GO:0043190">
    <property type="term" value="C:ATP-binding cassette (ABC) transporter complex"/>
    <property type="evidence" value="ECO:0007669"/>
    <property type="project" value="InterPro"/>
</dbReference>
<feature type="domain" description="ABC transmembrane type-2" evidence="12">
    <location>
        <begin position="38"/>
        <end position="265"/>
    </location>
</feature>
<dbReference type="InterPro" id="IPR047817">
    <property type="entry name" value="ABC2_TM_bact-type"/>
</dbReference>
<dbReference type="GO" id="GO:0015920">
    <property type="term" value="P:lipopolysaccharide transport"/>
    <property type="evidence" value="ECO:0007669"/>
    <property type="project" value="TreeGrafter"/>
</dbReference>
<dbReference type="InterPro" id="IPR000412">
    <property type="entry name" value="ABC_2_transport"/>
</dbReference>
<evidence type="ECO:0000256" key="7">
    <source>
        <dbReference type="ARBA" id="ARBA00022903"/>
    </source>
</evidence>
<reference evidence="13 14" key="1">
    <citation type="submission" date="2016-10" db="EMBL/GenBank/DDBJ databases">
        <authorList>
            <person name="de Groot N.N."/>
        </authorList>
    </citation>
    <scope>NUCLEOTIDE SEQUENCE [LARGE SCALE GENOMIC DNA]</scope>
    <source>
        <strain evidence="13 14">B7-7</strain>
    </source>
</reference>
<evidence type="ECO:0000259" key="12">
    <source>
        <dbReference type="PROSITE" id="PS51012"/>
    </source>
</evidence>
<keyword evidence="6 11" id="KW-0812">Transmembrane</keyword>
<keyword evidence="14" id="KW-1185">Reference proteome</keyword>
<dbReference type="GO" id="GO:0140359">
    <property type="term" value="F:ABC-type transporter activity"/>
    <property type="evidence" value="ECO:0007669"/>
    <property type="project" value="InterPro"/>
</dbReference>
<evidence type="ECO:0000256" key="8">
    <source>
        <dbReference type="ARBA" id="ARBA00022989"/>
    </source>
</evidence>
<dbReference type="InterPro" id="IPR013525">
    <property type="entry name" value="ABC2_TM"/>
</dbReference>
<keyword evidence="4 11" id="KW-1003">Cell membrane</keyword>
<keyword evidence="8 11" id="KW-1133">Transmembrane helix</keyword>
<comment type="subcellular location">
    <subcellularLocation>
        <location evidence="11">Cell inner membrane</location>
        <topology evidence="11">Multi-pass membrane protein</topology>
    </subcellularLocation>
    <subcellularLocation>
        <location evidence="1">Cell membrane</location>
        <topology evidence="1">Multi-pass membrane protein</topology>
    </subcellularLocation>
</comment>
<feature type="transmembrane region" description="Helical" evidence="11">
    <location>
        <begin position="156"/>
        <end position="181"/>
    </location>
</feature>
<keyword evidence="3 11" id="KW-0813">Transport</keyword>
<sequence length="273" mass="30640">MPSLFSEPPVLIRLNTLRHMLPVFVWRELREQYAGTRLGLVWNLLQPAMMVFVYWWVFGYIWAIRLPGLGEGGDVPFILFLLCGLLPWLAFSDALNRSANAVLGRADVVRHGNFPVLIFPLARVLAAHLVFIPIILGFILFLWLSGWQRDPVLVLWVLPLLGLQCAFAIGLGLLLSALSVYVRDVPHVLSMVLLGLFFTAPILYPLAQVPEALQTLIWANPFTVFAEGYHRLLLESRWPGWGLWLAALTYAAAALVAGGLFFQRLRPGFADVL</sequence>